<dbReference type="PROSITE" id="PS51725">
    <property type="entry name" value="ABM"/>
    <property type="match status" value="1"/>
</dbReference>
<dbReference type="EMBL" id="CAADRA010005602">
    <property type="protein sequence ID" value="VFT91648.1"/>
    <property type="molecule type" value="Genomic_DNA"/>
</dbReference>
<dbReference type="PANTHER" id="PTHR34474:SF2">
    <property type="entry name" value="SIGNAL TRANSDUCTION PROTEIN TRAP"/>
    <property type="match status" value="1"/>
</dbReference>
<dbReference type="InterPro" id="IPR007138">
    <property type="entry name" value="ABM_dom"/>
</dbReference>
<evidence type="ECO:0000313" key="2">
    <source>
        <dbReference type="EMBL" id="KAF0694282.1"/>
    </source>
</evidence>
<dbReference type="Pfam" id="PF03992">
    <property type="entry name" value="ABM"/>
    <property type="match status" value="1"/>
</dbReference>
<dbReference type="PANTHER" id="PTHR34474">
    <property type="entry name" value="SIGNAL TRANSDUCTION PROTEIN TRAP"/>
    <property type="match status" value="1"/>
</dbReference>
<dbReference type="Proteomes" id="UP000332933">
    <property type="component" value="Unassembled WGS sequence"/>
</dbReference>
<gene>
    <name evidence="3" type="primary">Aste57867_14830</name>
    <name evidence="2" type="ORF">As57867_014774</name>
    <name evidence="3" type="ORF">ASTE57867_14830</name>
</gene>
<dbReference type="OrthoDB" id="147975at2759"/>
<dbReference type="InterPro" id="IPR050404">
    <property type="entry name" value="Heme-degrading_MO"/>
</dbReference>
<dbReference type="SUPFAM" id="SSF54909">
    <property type="entry name" value="Dimeric alpha+beta barrel"/>
    <property type="match status" value="1"/>
</dbReference>
<dbReference type="EMBL" id="VJMH01005581">
    <property type="protein sequence ID" value="KAF0694282.1"/>
    <property type="molecule type" value="Genomic_DNA"/>
</dbReference>
<keyword evidence="4" id="KW-1185">Reference proteome</keyword>
<feature type="domain" description="ABM" evidence="1">
    <location>
        <begin position="5"/>
        <end position="95"/>
    </location>
</feature>
<protein>
    <submittedName>
        <fullName evidence="3">Aste57867_14830 protein</fullName>
    </submittedName>
</protein>
<dbReference type="Gene3D" id="3.30.70.100">
    <property type="match status" value="1"/>
</dbReference>
<reference evidence="3 4" key="1">
    <citation type="submission" date="2019-03" db="EMBL/GenBank/DDBJ databases">
        <authorList>
            <person name="Gaulin E."/>
            <person name="Dumas B."/>
        </authorList>
    </citation>
    <scope>NUCLEOTIDE SEQUENCE [LARGE SCALE GENOMIC DNA]</scope>
    <source>
        <strain evidence="3">CBS 568.67</strain>
    </source>
</reference>
<accession>A0A485L291</accession>
<reference evidence="2" key="2">
    <citation type="submission" date="2019-06" db="EMBL/GenBank/DDBJ databases">
        <title>Genomics analysis of Aphanomyces spp. identifies a new class of oomycete effector associated with host adaptation.</title>
        <authorList>
            <person name="Gaulin E."/>
        </authorList>
    </citation>
    <scope>NUCLEOTIDE SEQUENCE</scope>
    <source>
        <strain evidence="2">CBS 578.67</strain>
    </source>
</reference>
<dbReference type="InterPro" id="IPR011008">
    <property type="entry name" value="Dimeric_a/b-barrel"/>
</dbReference>
<sequence>MHGPIRVMTERVMTRGFEPTVTRIMEQMQSIVKKQPGLISVETWGDVKDHHNHVTLSQWRSQQAYKAWETSAEYQKLKASLVEVLDVPQEKTRIFQSPKDEMFLL</sequence>
<evidence type="ECO:0000313" key="3">
    <source>
        <dbReference type="EMBL" id="VFT91648.1"/>
    </source>
</evidence>
<evidence type="ECO:0000259" key="1">
    <source>
        <dbReference type="PROSITE" id="PS51725"/>
    </source>
</evidence>
<name>A0A485L291_9STRA</name>
<dbReference type="AlphaFoldDB" id="A0A485L291"/>
<proteinExistence type="predicted"/>
<evidence type="ECO:0000313" key="4">
    <source>
        <dbReference type="Proteomes" id="UP000332933"/>
    </source>
</evidence>
<organism evidence="3 4">
    <name type="scientific">Aphanomyces stellatus</name>
    <dbReference type="NCBI Taxonomy" id="120398"/>
    <lineage>
        <taxon>Eukaryota</taxon>
        <taxon>Sar</taxon>
        <taxon>Stramenopiles</taxon>
        <taxon>Oomycota</taxon>
        <taxon>Saprolegniomycetes</taxon>
        <taxon>Saprolegniales</taxon>
        <taxon>Verrucalvaceae</taxon>
        <taxon>Aphanomyces</taxon>
    </lineage>
</organism>